<dbReference type="EMBL" id="CAFBOV010000021">
    <property type="protein sequence ID" value="CAB4989637.1"/>
    <property type="molecule type" value="Genomic_DNA"/>
</dbReference>
<evidence type="ECO:0000313" key="16">
    <source>
        <dbReference type="EMBL" id="CAB4989637.1"/>
    </source>
</evidence>
<dbReference type="EMBL" id="CAEZSE010000045">
    <property type="protein sequence ID" value="CAB4532181.1"/>
    <property type="molecule type" value="Genomic_DNA"/>
</dbReference>
<reference evidence="13" key="1">
    <citation type="submission" date="2020-05" db="EMBL/GenBank/DDBJ databases">
        <authorList>
            <person name="Chiriac C."/>
            <person name="Salcher M."/>
            <person name="Ghai R."/>
            <person name="Kavagutti S V."/>
        </authorList>
    </citation>
    <scope>NUCLEOTIDE SEQUENCE</scope>
</reference>
<evidence type="ECO:0000256" key="4">
    <source>
        <dbReference type="ARBA" id="ARBA00022692"/>
    </source>
</evidence>
<feature type="region of interest" description="Disordered" evidence="9">
    <location>
        <begin position="255"/>
        <end position="327"/>
    </location>
</feature>
<dbReference type="PANTHER" id="PTHR12428:SF65">
    <property type="entry name" value="CYTOCHROME C OXIDASE ASSEMBLY PROTEIN COX18, MITOCHONDRIAL"/>
    <property type="match status" value="1"/>
</dbReference>
<dbReference type="InterPro" id="IPR028055">
    <property type="entry name" value="YidC/Oxa/ALB_C"/>
</dbReference>
<evidence type="ECO:0000259" key="11">
    <source>
        <dbReference type="Pfam" id="PF02096"/>
    </source>
</evidence>
<feature type="transmembrane region" description="Helical" evidence="10">
    <location>
        <begin position="202"/>
        <end position="227"/>
    </location>
</feature>
<keyword evidence="3" id="KW-1003">Cell membrane</keyword>
<gene>
    <name evidence="12" type="ORF">UFOPK1353_00399</name>
    <name evidence="13" type="ORF">UFOPK1826_01432</name>
    <name evidence="14" type="ORF">UFOPK2292_00389</name>
    <name evidence="15" type="ORF">UFOPK3026_00083</name>
    <name evidence="16" type="ORF">UFOPK4020_00186</name>
    <name evidence="17" type="ORF">UFOPK4345_00061</name>
</gene>
<evidence type="ECO:0000256" key="8">
    <source>
        <dbReference type="ARBA" id="ARBA00023186"/>
    </source>
</evidence>
<keyword evidence="5" id="KW-0653">Protein transport</keyword>
<evidence type="ECO:0000256" key="6">
    <source>
        <dbReference type="ARBA" id="ARBA00022989"/>
    </source>
</evidence>
<evidence type="ECO:0000313" key="15">
    <source>
        <dbReference type="EMBL" id="CAB4793405.1"/>
    </source>
</evidence>
<dbReference type="GO" id="GO:0032977">
    <property type="term" value="F:membrane insertase activity"/>
    <property type="evidence" value="ECO:0007669"/>
    <property type="project" value="InterPro"/>
</dbReference>
<keyword evidence="8" id="KW-0143">Chaperone</keyword>
<evidence type="ECO:0000256" key="1">
    <source>
        <dbReference type="ARBA" id="ARBA00004651"/>
    </source>
</evidence>
<sequence>MFDIFFNAAAGLIAFFYELIPNYSFAIAMVAVAVMLLITPLTLKSTKGMLEMQRLQPEMKRLQQQFKGDRQKLNEAMMKLYQEHKVNPLASCLPLLAQMPVFIIMFRAIRGLTSRVTPDSPFVPKHLDKTSAIYRSLVGKTEMLSFGIDLAKTPARAMQDNFASGLIYALLVVVLAGLYLVQQRMIASRTVSPTMSAGQAKLMQYMPVAFAVFQVWLPTALIVYYMMQAIIRIIQQQYITQRFYKKDDSLGKQAQAASATAREMKNSSVEEKKNKSKKEANSSEPQTFVSKRVTPPKNSSVAPTRRRPQPPGKNRSSFVQKKNKPNN</sequence>
<evidence type="ECO:0000313" key="12">
    <source>
        <dbReference type="EMBL" id="CAB4532181.1"/>
    </source>
</evidence>
<dbReference type="NCBIfam" id="TIGR03592">
    <property type="entry name" value="yidC_oxa1_cterm"/>
    <property type="match status" value="1"/>
</dbReference>
<evidence type="ECO:0000256" key="10">
    <source>
        <dbReference type="SAM" id="Phobius"/>
    </source>
</evidence>
<keyword evidence="2" id="KW-0813">Transport</keyword>
<dbReference type="AlphaFoldDB" id="A0A6J6HL86"/>
<dbReference type="EMBL" id="CAFAAP010000006">
    <property type="protein sequence ID" value="CAB4793405.1"/>
    <property type="molecule type" value="Genomic_DNA"/>
</dbReference>
<keyword evidence="7 10" id="KW-0472">Membrane</keyword>
<feature type="transmembrane region" description="Helical" evidence="10">
    <location>
        <begin position="20"/>
        <end position="43"/>
    </location>
</feature>
<feature type="domain" description="Membrane insertase YidC/Oxa/ALB C-terminal" evidence="11">
    <location>
        <begin position="23"/>
        <end position="240"/>
    </location>
</feature>
<keyword evidence="6 10" id="KW-1133">Transmembrane helix</keyword>
<evidence type="ECO:0000256" key="9">
    <source>
        <dbReference type="SAM" id="MobiDB-lite"/>
    </source>
</evidence>
<dbReference type="PANTHER" id="PTHR12428">
    <property type="entry name" value="OXA1"/>
    <property type="match status" value="1"/>
</dbReference>
<evidence type="ECO:0000256" key="3">
    <source>
        <dbReference type="ARBA" id="ARBA00022475"/>
    </source>
</evidence>
<proteinExistence type="predicted"/>
<protein>
    <submittedName>
        <fullName evidence="13">Unannotated protein</fullName>
    </submittedName>
</protein>
<dbReference type="EMBL" id="CAEZWU010000041">
    <property type="protein sequence ID" value="CAB4663119.1"/>
    <property type="molecule type" value="Genomic_DNA"/>
</dbReference>
<dbReference type="EMBL" id="CAEZUN010000234">
    <property type="protein sequence ID" value="CAB4613736.1"/>
    <property type="molecule type" value="Genomic_DNA"/>
</dbReference>
<comment type="subcellular location">
    <subcellularLocation>
        <location evidence="1">Cell membrane</location>
        <topology evidence="1">Multi-pass membrane protein</topology>
    </subcellularLocation>
</comment>
<dbReference type="Pfam" id="PF02096">
    <property type="entry name" value="60KD_IMP"/>
    <property type="match status" value="1"/>
</dbReference>
<dbReference type="InterPro" id="IPR047196">
    <property type="entry name" value="YidC_ALB_C"/>
</dbReference>
<dbReference type="CDD" id="cd20070">
    <property type="entry name" value="5TM_YidC_Alb3"/>
    <property type="match status" value="1"/>
</dbReference>
<evidence type="ECO:0000313" key="13">
    <source>
        <dbReference type="EMBL" id="CAB4613736.1"/>
    </source>
</evidence>
<feature type="compositionally biased region" description="Basic and acidic residues" evidence="9">
    <location>
        <begin position="262"/>
        <end position="281"/>
    </location>
</feature>
<feature type="transmembrane region" description="Helical" evidence="10">
    <location>
        <begin position="162"/>
        <end position="181"/>
    </location>
</feature>
<evidence type="ECO:0000256" key="7">
    <source>
        <dbReference type="ARBA" id="ARBA00023136"/>
    </source>
</evidence>
<evidence type="ECO:0000256" key="5">
    <source>
        <dbReference type="ARBA" id="ARBA00022927"/>
    </source>
</evidence>
<name>A0A6J6HL86_9ZZZZ</name>
<keyword evidence="4 10" id="KW-0812">Transmembrane</keyword>
<accession>A0A6J6HL86</accession>
<organism evidence="13">
    <name type="scientific">freshwater metagenome</name>
    <dbReference type="NCBI Taxonomy" id="449393"/>
    <lineage>
        <taxon>unclassified sequences</taxon>
        <taxon>metagenomes</taxon>
        <taxon>ecological metagenomes</taxon>
    </lineage>
</organism>
<dbReference type="GO" id="GO:0051205">
    <property type="term" value="P:protein insertion into membrane"/>
    <property type="evidence" value="ECO:0007669"/>
    <property type="project" value="TreeGrafter"/>
</dbReference>
<evidence type="ECO:0000313" key="14">
    <source>
        <dbReference type="EMBL" id="CAB4663119.1"/>
    </source>
</evidence>
<dbReference type="GO" id="GO:0015031">
    <property type="term" value="P:protein transport"/>
    <property type="evidence" value="ECO:0007669"/>
    <property type="project" value="UniProtKB-KW"/>
</dbReference>
<evidence type="ECO:0000256" key="2">
    <source>
        <dbReference type="ARBA" id="ARBA00022448"/>
    </source>
</evidence>
<dbReference type="GO" id="GO:0005886">
    <property type="term" value="C:plasma membrane"/>
    <property type="evidence" value="ECO:0007669"/>
    <property type="project" value="UniProtKB-SubCell"/>
</dbReference>
<dbReference type="EMBL" id="CAFBQV010000004">
    <property type="protein sequence ID" value="CAB5058036.1"/>
    <property type="molecule type" value="Genomic_DNA"/>
</dbReference>
<dbReference type="InterPro" id="IPR001708">
    <property type="entry name" value="YidC/ALB3/OXA1/COX18"/>
</dbReference>
<evidence type="ECO:0000313" key="17">
    <source>
        <dbReference type="EMBL" id="CAB5058036.1"/>
    </source>
</evidence>